<feature type="region of interest" description="Disordered" evidence="1">
    <location>
        <begin position="98"/>
        <end position="124"/>
    </location>
</feature>
<dbReference type="Proteomes" id="UP000258253">
    <property type="component" value="Unassembled WGS sequence"/>
</dbReference>
<reference evidence="2 9" key="3">
    <citation type="submission" date="2020-08" db="EMBL/GenBank/DDBJ databases">
        <title>Tigecycline and colistin resistance in Klebsiella pneumoniae.</title>
        <authorList>
            <person name="Ramesh N."/>
            <person name="Shanthini T."/>
            <person name="Prasanth M."/>
            <person name="Senthilkumar N."/>
            <person name="Meesala Krishna M."/>
            <person name="Guruswami G."/>
        </authorList>
    </citation>
    <scope>NUCLEOTIDE SEQUENCE [LARGE SCALE GENOMIC DNA]</scope>
    <source>
        <strain evidence="2 9">SHM 84</strain>
    </source>
</reference>
<accession>A0A0C7KEH9</accession>
<dbReference type="EMBL" id="ULCI01000002">
    <property type="protein sequence ID" value="SYR29385.1"/>
    <property type="molecule type" value="Genomic_DNA"/>
</dbReference>
<dbReference type="Pfam" id="PF10045">
    <property type="entry name" value="DUF2280"/>
    <property type="match status" value="1"/>
</dbReference>
<organism evidence="2 9">
    <name type="scientific">Klebsiella pneumoniae</name>
    <dbReference type="NCBI Taxonomy" id="573"/>
    <lineage>
        <taxon>Bacteria</taxon>
        <taxon>Pseudomonadati</taxon>
        <taxon>Pseudomonadota</taxon>
        <taxon>Gammaproteobacteria</taxon>
        <taxon>Enterobacterales</taxon>
        <taxon>Enterobacteriaceae</taxon>
        <taxon>Klebsiella/Raoultella group</taxon>
        <taxon>Klebsiella</taxon>
        <taxon>Klebsiella pneumoniae complex</taxon>
    </lineage>
</organism>
<dbReference type="EMBL" id="UKGE01000004">
    <property type="protein sequence ID" value="SXN30263.1"/>
    <property type="molecule type" value="Genomic_DNA"/>
</dbReference>
<dbReference type="AlphaFoldDB" id="A0A0C7KEH9"/>
<dbReference type="EMBL" id="JACLRA010000001">
    <property type="protein sequence ID" value="MBC2862382.1"/>
    <property type="molecule type" value="Genomic_DNA"/>
</dbReference>
<evidence type="ECO:0000313" key="7">
    <source>
        <dbReference type="Proteomes" id="UP000259975"/>
    </source>
</evidence>
<evidence type="ECO:0000313" key="6">
    <source>
        <dbReference type="Proteomes" id="UP000258253"/>
    </source>
</evidence>
<evidence type="ECO:0000313" key="5">
    <source>
        <dbReference type="EMBL" id="SYR29385.1"/>
    </source>
</evidence>
<comment type="caution">
    <text evidence="2">The sequence shown here is derived from an EMBL/GenBank/DDBJ whole genome shotgun (WGS) entry which is preliminary data.</text>
</comment>
<reference evidence="6 7" key="1">
    <citation type="submission" date="2018-08" db="EMBL/GenBank/DDBJ databases">
        <authorList>
            <consortium name="Pathogen Informatics"/>
        </authorList>
    </citation>
    <scope>NUCLEOTIDE SEQUENCE [LARGE SCALE GENOMIC DNA]</scope>
    <source>
        <strain evidence="4 7">EuSCAPE_AT029</strain>
        <strain evidence="5 6">EuSCAPE_HU047</strain>
    </source>
</reference>
<name>A0A0C7KEH9_KLEPN</name>
<sequence length="124" mass="13701">MAEITRQQVESHDPTKVSSKGLAQKWVDICNVTRERFHKDTSDIPISNKAYHLRVLNRMAVNAESMKNFGMTADILEQAAKEVSGIYTSRLNVETAGKSSSNAQARAAGINPQETADAFKKMMS</sequence>
<gene>
    <name evidence="3" type="ORF">G4V31_00370</name>
    <name evidence="2" type="ORF">H7U16_08340</name>
    <name evidence="4" type="ORF">SAMEA3499901_01262</name>
    <name evidence="5" type="ORF">SAMEA3538828_00451</name>
</gene>
<evidence type="ECO:0000313" key="2">
    <source>
        <dbReference type="EMBL" id="MBC2862382.1"/>
    </source>
</evidence>
<evidence type="ECO:0000313" key="3">
    <source>
        <dbReference type="EMBL" id="NGN70588.1"/>
    </source>
</evidence>
<evidence type="ECO:0000256" key="1">
    <source>
        <dbReference type="SAM" id="MobiDB-lite"/>
    </source>
</evidence>
<proteinExistence type="predicted"/>
<evidence type="ECO:0000313" key="9">
    <source>
        <dbReference type="Proteomes" id="UP000592342"/>
    </source>
</evidence>
<dbReference type="InterPro" id="IPR018738">
    <property type="entry name" value="DUF2280"/>
</dbReference>
<evidence type="ECO:0000313" key="4">
    <source>
        <dbReference type="EMBL" id="SXN30263.1"/>
    </source>
</evidence>
<dbReference type="Proteomes" id="UP000592342">
    <property type="component" value="Unassembled WGS sequence"/>
</dbReference>
<protein>
    <submittedName>
        <fullName evidence="2">DUF2280 domain-containing protein</fullName>
    </submittedName>
    <submittedName>
        <fullName evidence="4">Uncharacterized conserved protein</fullName>
    </submittedName>
</protein>
<dbReference type="KEGG" id="kpx:PMK1_02594"/>
<reference evidence="3 8" key="2">
    <citation type="submission" date="2020-02" db="EMBL/GenBank/DDBJ databases">
        <title>Klebsiella pneumoniae genome sequencing and assembly.</title>
        <authorList>
            <person name="Starkova P.S."/>
            <person name="Sulyan O.S."/>
            <person name="Likholetova D.V."/>
            <person name="Ageevets V.A."/>
            <person name="Lazareva I.V."/>
            <person name="Sopova J.V."/>
            <person name="Sidorenko S.V."/>
        </authorList>
    </citation>
    <scope>NUCLEOTIDE SEQUENCE [LARGE SCALE GENOMIC DNA]</scope>
    <source>
        <strain evidence="3 8">2429</strain>
    </source>
</reference>
<dbReference type="EMBL" id="JAAKYD010000001">
    <property type="protein sequence ID" value="NGN70588.1"/>
    <property type="molecule type" value="Genomic_DNA"/>
</dbReference>
<dbReference type="Proteomes" id="UP000479475">
    <property type="component" value="Unassembled WGS sequence"/>
</dbReference>
<dbReference type="Proteomes" id="UP000259975">
    <property type="component" value="Unassembled WGS sequence"/>
</dbReference>
<evidence type="ECO:0000313" key="8">
    <source>
        <dbReference type="Proteomes" id="UP000479475"/>
    </source>
</evidence>